<dbReference type="STRING" id="472759.Nhal_3914"/>
<dbReference type="GO" id="GO:0004519">
    <property type="term" value="F:endonuclease activity"/>
    <property type="evidence" value="ECO:0007669"/>
    <property type="project" value="UniProtKB-KW"/>
</dbReference>
<dbReference type="EMBL" id="CP001798">
    <property type="protein sequence ID" value="ADE16924.1"/>
    <property type="molecule type" value="Genomic_DNA"/>
</dbReference>
<dbReference type="KEGG" id="nhl:Nhal_3914"/>
<keyword evidence="2" id="KW-1277">Toxin-antitoxin system</keyword>
<protein>
    <submittedName>
        <fullName evidence="8">YcfA family protein</fullName>
    </submittedName>
</protein>
<evidence type="ECO:0000313" key="9">
    <source>
        <dbReference type="Proteomes" id="UP000001844"/>
    </source>
</evidence>
<accession>D5C3Y7</accession>
<keyword evidence="6" id="KW-0694">RNA-binding</keyword>
<name>D5C3Y7_NITHN</name>
<evidence type="ECO:0000256" key="6">
    <source>
        <dbReference type="ARBA" id="ARBA00022884"/>
    </source>
</evidence>
<comment type="similarity">
    <text evidence="1">Belongs to the HicA mRNA interferase family.</text>
</comment>
<dbReference type="SUPFAM" id="SSF54786">
    <property type="entry name" value="YcfA/nrd intein domain"/>
    <property type="match status" value="1"/>
</dbReference>
<dbReference type="Pfam" id="PF07927">
    <property type="entry name" value="HicA_toxin"/>
    <property type="match status" value="1"/>
</dbReference>
<dbReference type="GO" id="GO:0016787">
    <property type="term" value="F:hydrolase activity"/>
    <property type="evidence" value="ECO:0007669"/>
    <property type="project" value="UniProtKB-KW"/>
</dbReference>
<evidence type="ECO:0000256" key="3">
    <source>
        <dbReference type="ARBA" id="ARBA00022722"/>
    </source>
</evidence>
<dbReference type="InterPro" id="IPR012933">
    <property type="entry name" value="HicA_mRNA_interferase"/>
</dbReference>
<dbReference type="InterPro" id="IPR038570">
    <property type="entry name" value="HicA_sf"/>
</dbReference>
<keyword evidence="5" id="KW-0378">Hydrolase</keyword>
<dbReference type="eggNOG" id="COG1724">
    <property type="taxonomic scope" value="Bacteria"/>
</dbReference>
<dbReference type="AlphaFoldDB" id="D5C3Y7"/>
<dbReference type="Proteomes" id="UP000001844">
    <property type="component" value="Chromosome"/>
</dbReference>
<organism evidence="8 9">
    <name type="scientific">Nitrosococcus halophilus (strain Nc4)</name>
    <dbReference type="NCBI Taxonomy" id="472759"/>
    <lineage>
        <taxon>Bacteria</taxon>
        <taxon>Pseudomonadati</taxon>
        <taxon>Pseudomonadota</taxon>
        <taxon>Gammaproteobacteria</taxon>
        <taxon>Chromatiales</taxon>
        <taxon>Chromatiaceae</taxon>
        <taxon>Nitrosococcus</taxon>
    </lineage>
</organism>
<dbReference type="OrthoDB" id="9811409at2"/>
<dbReference type="GO" id="GO:0003729">
    <property type="term" value="F:mRNA binding"/>
    <property type="evidence" value="ECO:0007669"/>
    <property type="project" value="InterPro"/>
</dbReference>
<keyword evidence="7" id="KW-0346">Stress response</keyword>
<sequence>MKLPRDVSGTDLVKALHRVGYRVTRQTGSHIRLTREGEGARQHHITIPNHSPLRVGTLSAIITDVATHLRISKDEAIKYLFG</sequence>
<evidence type="ECO:0000256" key="2">
    <source>
        <dbReference type="ARBA" id="ARBA00022649"/>
    </source>
</evidence>
<keyword evidence="3" id="KW-0540">Nuclease</keyword>
<reference evidence="9" key="1">
    <citation type="submission" date="2010-04" db="EMBL/GenBank/DDBJ databases">
        <title>Complete genome sequence of Nitrosococcus halophilus Nc4, a salt-adapted, aerobic obligate ammonia-oxidizing sulfur purple bacterium.</title>
        <authorList>
            <consortium name="US DOE Joint Genome Institute"/>
            <person name="Campbell M.A."/>
            <person name="Malfatti S.A."/>
            <person name="Chain P.S.G."/>
            <person name="Heidelberg J.F."/>
            <person name="Ward B.B."/>
            <person name="Klotz M.G."/>
        </authorList>
    </citation>
    <scope>NUCLEOTIDE SEQUENCE [LARGE SCALE GENOMIC DNA]</scope>
    <source>
        <strain evidence="9">Nc4</strain>
    </source>
</reference>
<evidence type="ECO:0000313" key="8">
    <source>
        <dbReference type="EMBL" id="ADE16924.1"/>
    </source>
</evidence>
<keyword evidence="4" id="KW-0255">Endonuclease</keyword>
<dbReference type="Gene3D" id="3.30.920.30">
    <property type="entry name" value="Hypothetical protein"/>
    <property type="match status" value="1"/>
</dbReference>
<proteinExistence type="inferred from homology"/>
<evidence type="ECO:0000256" key="7">
    <source>
        <dbReference type="ARBA" id="ARBA00023016"/>
    </source>
</evidence>
<dbReference type="RefSeq" id="WP_013034773.1">
    <property type="nucleotide sequence ID" value="NC_013960.1"/>
</dbReference>
<evidence type="ECO:0000256" key="1">
    <source>
        <dbReference type="ARBA" id="ARBA00006620"/>
    </source>
</evidence>
<evidence type="ECO:0000256" key="4">
    <source>
        <dbReference type="ARBA" id="ARBA00022759"/>
    </source>
</evidence>
<keyword evidence="9" id="KW-1185">Reference proteome</keyword>
<gene>
    <name evidence="8" type="ordered locus">Nhal_3914</name>
</gene>
<evidence type="ECO:0000256" key="5">
    <source>
        <dbReference type="ARBA" id="ARBA00022801"/>
    </source>
</evidence>
<dbReference type="HOGENOM" id="CLU_164851_6_2_6"/>